<reference evidence="2 3" key="1">
    <citation type="submission" date="2019-04" db="EMBL/GenBank/DDBJ databases">
        <title>An improved genome assembly and genetic linkage map for asparagus bean, Vigna unguiculata ssp. sesquipedialis.</title>
        <authorList>
            <person name="Xia Q."/>
            <person name="Zhang R."/>
            <person name="Dong Y."/>
        </authorList>
    </citation>
    <scope>NUCLEOTIDE SEQUENCE [LARGE SCALE GENOMIC DNA]</scope>
    <source>
        <tissue evidence="2">Leaf</tissue>
    </source>
</reference>
<evidence type="ECO:0000313" key="2">
    <source>
        <dbReference type="EMBL" id="QCD92981.1"/>
    </source>
</evidence>
<gene>
    <name evidence="2" type="ORF">DEO72_LG5g1051</name>
</gene>
<name>A0A4D6LX54_VIGUN</name>
<evidence type="ECO:0000256" key="1">
    <source>
        <dbReference type="SAM" id="Coils"/>
    </source>
</evidence>
<feature type="coiled-coil region" evidence="1">
    <location>
        <begin position="176"/>
        <end position="203"/>
    </location>
</feature>
<accession>A0A4D6LX54</accession>
<sequence length="269" mass="31382">MEKNHFRSISERSVSGAHEDDFTISYDTIGRGEDAVDDVGWVRLTHGMRPKVLHNTSRVRLLAFQTTRLRILWEYLRRKELSERETQVSVSTTFGETRLGGKDLRSLILIEATKLVAKLDEKERNSLPMLRQVDFIDGVIHAGLARADGELDNDMRKCKEEFKEFERQDVNYRKDFKHISQKIKKLEDKLEKDSSKIEALMKEGEESTDLIPKLEDNIPKLQKLLLDEEKILDEITKSSKVWEHSILSLPVLPYYFLKLPMIWTKGHFP</sequence>
<evidence type="ECO:0000313" key="3">
    <source>
        <dbReference type="Proteomes" id="UP000501690"/>
    </source>
</evidence>
<keyword evidence="3" id="KW-1185">Reference proteome</keyword>
<proteinExistence type="predicted"/>
<dbReference type="EMBL" id="CP039349">
    <property type="protein sequence ID" value="QCD92981.1"/>
    <property type="molecule type" value="Genomic_DNA"/>
</dbReference>
<dbReference type="Proteomes" id="UP000501690">
    <property type="component" value="Linkage Group LG5"/>
</dbReference>
<protein>
    <submittedName>
        <fullName evidence="2">Structural maintenance of chromosome 4</fullName>
    </submittedName>
</protein>
<keyword evidence="1" id="KW-0175">Coiled coil</keyword>
<dbReference type="AlphaFoldDB" id="A0A4D6LX54"/>
<organism evidence="2 3">
    <name type="scientific">Vigna unguiculata</name>
    <name type="common">Cowpea</name>
    <dbReference type="NCBI Taxonomy" id="3917"/>
    <lineage>
        <taxon>Eukaryota</taxon>
        <taxon>Viridiplantae</taxon>
        <taxon>Streptophyta</taxon>
        <taxon>Embryophyta</taxon>
        <taxon>Tracheophyta</taxon>
        <taxon>Spermatophyta</taxon>
        <taxon>Magnoliopsida</taxon>
        <taxon>eudicotyledons</taxon>
        <taxon>Gunneridae</taxon>
        <taxon>Pentapetalae</taxon>
        <taxon>rosids</taxon>
        <taxon>fabids</taxon>
        <taxon>Fabales</taxon>
        <taxon>Fabaceae</taxon>
        <taxon>Papilionoideae</taxon>
        <taxon>50 kb inversion clade</taxon>
        <taxon>NPAAA clade</taxon>
        <taxon>indigoferoid/millettioid clade</taxon>
        <taxon>Phaseoleae</taxon>
        <taxon>Vigna</taxon>
    </lineage>
</organism>